<evidence type="ECO:0000313" key="3">
    <source>
        <dbReference type="EMBL" id="HJG91404.1"/>
    </source>
</evidence>
<reference evidence="3" key="2">
    <citation type="submission" date="2021-09" db="EMBL/GenBank/DDBJ databases">
        <authorList>
            <person name="Gilroy R."/>
        </authorList>
    </citation>
    <scope>NUCLEOTIDE SEQUENCE</scope>
    <source>
        <strain evidence="3">ChiGjej5B5-22894</strain>
    </source>
</reference>
<accession>A0A921SXC0</accession>
<feature type="region of interest" description="Disordered" evidence="1">
    <location>
        <begin position="1"/>
        <end position="22"/>
    </location>
</feature>
<dbReference type="InterPro" id="IPR058407">
    <property type="entry name" value="DUF8094"/>
</dbReference>
<feature type="region of interest" description="Disordered" evidence="1">
    <location>
        <begin position="342"/>
        <end position="363"/>
    </location>
</feature>
<feature type="domain" description="DUF8094" evidence="2">
    <location>
        <begin position="61"/>
        <end position="362"/>
    </location>
</feature>
<comment type="caution">
    <text evidence="3">The sequence shown here is derived from an EMBL/GenBank/DDBJ whole genome shotgun (WGS) entry which is preliminary data.</text>
</comment>
<proteinExistence type="predicted"/>
<dbReference type="EMBL" id="DYUE01000155">
    <property type="protein sequence ID" value="HJG91404.1"/>
    <property type="molecule type" value="Genomic_DNA"/>
</dbReference>
<dbReference type="AlphaFoldDB" id="A0A921SXC0"/>
<evidence type="ECO:0000256" key="1">
    <source>
        <dbReference type="SAM" id="MobiDB-lite"/>
    </source>
</evidence>
<dbReference type="RefSeq" id="WP_087485473.1">
    <property type="nucleotide sequence ID" value="NZ_FXXB01000008.1"/>
</dbReference>
<evidence type="ECO:0000259" key="2">
    <source>
        <dbReference type="Pfam" id="PF26366"/>
    </source>
</evidence>
<feature type="region of interest" description="Disordered" evidence="1">
    <location>
        <begin position="43"/>
        <end position="64"/>
    </location>
</feature>
<dbReference type="Pfam" id="PF26366">
    <property type="entry name" value="DUF8094"/>
    <property type="match status" value="1"/>
</dbReference>
<dbReference type="Proteomes" id="UP000742460">
    <property type="component" value="Unassembled WGS sequence"/>
</dbReference>
<name>A0A921SXC0_9MICO</name>
<reference evidence="3" key="1">
    <citation type="journal article" date="2021" name="PeerJ">
        <title>Extensive microbial diversity within the chicken gut microbiome revealed by metagenomics and culture.</title>
        <authorList>
            <person name="Gilroy R."/>
            <person name="Ravi A."/>
            <person name="Getino M."/>
            <person name="Pursley I."/>
            <person name="Horton D.L."/>
            <person name="Alikhan N.F."/>
            <person name="Baker D."/>
            <person name="Gharbi K."/>
            <person name="Hall N."/>
            <person name="Watson M."/>
            <person name="Adriaenssens E.M."/>
            <person name="Foster-Nyarko E."/>
            <person name="Jarju S."/>
            <person name="Secka A."/>
            <person name="Antonio M."/>
            <person name="Oren A."/>
            <person name="Chaudhuri R.R."/>
            <person name="La Ragione R."/>
            <person name="Hildebrand F."/>
            <person name="Pallen M.J."/>
        </authorList>
    </citation>
    <scope>NUCLEOTIDE SEQUENCE</scope>
    <source>
        <strain evidence="3">ChiGjej5B5-22894</strain>
    </source>
</reference>
<feature type="compositionally biased region" description="Polar residues" evidence="1">
    <location>
        <begin position="352"/>
        <end position="363"/>
    </location>
</feature>
<evidence type="ECO:0000313" key="4">
    <source>
        <dbReference type="Proteomes" id="UP000742460"/>
    </source>
</evidence>
<organism evidence="3 4">
    <name type="scientific">Brachybacterium massiliense</name>
    <dbReference type="NCBI Taxonomy" id="1755098"/>
    <lineage>
        <taxon>Bacteria</taxon>
        <taxon>Bacillati</taxon>
        <taxon>Actinomycetota</taxon>
        <taxon>Actinomycetes</taxon>
        <taxon>Micrococcales</taxon>
        <taxon>Dermabacteraceae</taxon>
        <taxon>Brachybacterium</taxon>
    </lineage>
</organism>
<protein>
    <recommendedName>
        <fullName evidence="2">DUF8094 domain-containing protein</fullName>
    </recommendedName>
</protein>
<sequence length="363" mass="39588">MTRHELRRPARKDTTTMSRSLDRRGLLLGAGTLLTSGVLAACSSEVEPPPAPSTGRPHEEPTPVQTTEQFARIVPEIHAAVVAADEARDVEELAPRVSGSAADFRKAAYAMIDKAEEWAEDLRTPGSELIVPMTSVTAEFPRTAIALVEDSVEEEGVPYFVVMQQKDAKSPYTCWGWAQQAVGIEMPMVANELVGAEQVTRETEDLLMTPAKALSLYANVLTSGNNEDPDDLLADNPFQTVTHERIATERRELNAGVERDEAATIKETYKVDEDEFAGLRTDDGGAIVMGTLRSSRRVAIKDGATMRYAEDNKYTKVIGEREFSSEYVRSFGTHVALYIPPKDSSGKVQPIGATQTALDASGE</sequence>
<gene>
    <name evidence="3" type="ORF">K8V81_06735</name>
</gene>
<feature type="compositionally biased region" description="Basic and acidic residues" evidence="1">
    <location>
        <begin position="7"/>
        <end position="22"/>
    </location>
</feature>
<dbReference type="OrthoDB" id="3266092at2"/>